<evidence type="ECO:0000313" key="1">
    <source>
        <dbReference type="EMBL" id="TGX82432.1"/>
    </source>
</evidence>
<evidence type="ECO:0000313" key="2">
    <source>
        <dbReference type="Proteomes" id="UP000308886"/>
    </source>
</evidence>
<comment type="caution">
    <text evidence="1">The sequence shown here is derived from an EMBL/GenBank/DDBJ whole genome shotgun (WGS) entry which is preliminary data.</text>
</comment>
<keyword evidence="1" id="KW-0067">ATP-binding</keyword>
<proteinExistence type="predicted"/>
<dbReference type="EMBL" id="SRZC01000009">
    <property type="protein sequence ID" value="TGX82432.1"/>
    <property type="molecule type" value="Genomic_DNA"/>
</dbReference>
<keyword evidence="2" id="KW-1185">Reference proteome</keyword>
<accession>A0AC61QQC6</accession>
<dbReference type="Proteomes" id="UP000308886">
    <property type="component" value="Unassembled WGS sequence"/>
</dbReference>
<gene>
    <name evidence="1" type="ORF">E5358_06575</name>
</gene>
<organism evidence="1 2">
    <name type="scientific">Palleniella muris</name>
    <dbReference type="NCBI Taxonomy" id="3038145"/>
    <lineage>
        <taxon>Bacteria</taxon>
        <taxon>Pseudomonadati</taxon>
        <taxon>Bacteroidota</taxon>
        <taxon>Bacteroidia</taxon>
        <taxon>Bacteroidales</taxon>
        <taxon>Prevotellaceae</taxon>
        <taxon>Palleniella</taxon>
    </lineage>
</organism>
<sequence>MKTKNPFLTYGYISPEFFCDREEETATLISALENGRNITLVSSRRMGKTGLIHNAFHRIGKDMPEVKCFYLDIFPTNSLREFTLLLAQTILGQLDSFSETMLGRLTSFFKSCRPVVSVDSMTGAPSVTLDFVPDNAEQTLGEIFEYMKQSGRECVVAIDEFQQITEYPEKGAEAMIRSHIQFLPNVSFIFSGSKRHIMLDMFMSPKRPFYQSTQKMHIGSIDERKYHRFAACHFAKRGITMDEGTFHYLYTVLFGHTWYIQRLLNKVFEICEGNVCEPDINECIRIIISEEEFNFQQQLSMLTLNQRKLLTAIAKEGTVESINGKDFLQSHSLGASSSINRALENLLKNEFVMDNGNSYQVYDRFMGIWLRVSCGF</sequence>
<name>A0AC61QQC6_9BACT</name>
<keyword evidence="1" id="KW-0547">Nucleotide-binding</keyword>
<protein>
    <submittedName>
        <fullName evidence="1">ATP-binding protein</fullName>
    </submittedName>
</protein>
<reference evidence="1" key="1">
    <citation type="submission" date="2019-04" db="EMBL/GenBank/DDBJ databases">
        <title>Microbes associate with the intestines of laboratory mice.</title>
        <authorList>
            <person name="Navarre W."/>
            <person name="Wong E."/>
            <person name="Huang K."/>
            <person name="Tropini C."/>
            <person name="Ng K."/>
            <person name="Yu B."/>
        </authorList>
    </citation>
    <scope>NUCLEOTIDE SEQUENCE</scope>
    <source>
        <strain evidence="1">NM73_A23</strain>
    </source>
</reference>